<feature type="chain" id="PRO_5034520908" description="Choice-of-anchor A domain-containing protein" evidence="1">
    <location>
        <begin position="18"/>
        <end position="318"/>
    </location>
</feature>
<comment type="caution">
    <text evidence="3">The sequence shown here is derived from an EMBL/GenBank/DDBJ whole genome shotgun (WGS) entry which is preliminary data.</text>
</comment>
<gene>
    <name evidence="3" type="ORF">INT47_012796</name>
</gene>
<keyword evidence="1" id="KW-0732">Signal</keyword>
<evidence type="ECO:0000259" key="2">
    <source>
        <dbReference type="Pfam" id="PF20597"/>
    </source>
</evidence>
<keyword evidence="4" id="KW-1185">Reference proteome</keyword>
<evidence type="ECO:0000313" key="3">
    <source>
        <dbReference type="EMBL" id="KAG2196502.1"/>
    </source>
</evidence>
<evidence type="ECO:0000313" key="4">
    <source>
        <dbReference type="Proteomes" id="UP000603453"/>
    </source>
</evidence>
<evidence type="ECO:0000256" key="1">
    <source>
        <dbReference type="SAM" id="SignalP"/>
    </source>
</evidence>
<reference evidence="3" key="1">
    <citation type="submission" date="2020-12" db="EMBL/GenBank/DDBJ databases">
        <title>Metabolic potential, ecology and presence of endohyphal bacteria is reflected in genomic diversity of Mucoromycotina.</title>
        <authorList>
            <person name="Muszewska A."/>
            <person name="Okrasinska A."/>
            <person name="Steczkiewicz K."/>
            <person name="Drgas O."/>
            <person name="Orlowska M."/>
            <person name="Perlinska-Lenart U."/>
            <person name="Aleksandrzak-Piekarczyk T."/>
            <person name="Szatraj K."/>
            <person name="Zielenkiewicz U."/>
            <person name="Pilsyk S."/>
            <person name="Malc E."/>
            <person name="Mieczkowski P."/>
            <person name="Kruszewska J.S."/>
            <person name="Biernat P."/>
            <person name="Pawlowska J."/>
        </authorList>
    </citation>
    <scope>NUCLEOTIDE SEQUENCE</scope>
    <source>
        <strain evidence="3">WA0000017839</strain>
    </source>
</reference>
<protein>
    <recommendedName>
        <fullName evidence="2">Choice-of-anchor A domain-containing protein</fullName>
    </recommendedName>
</protein>
<proteinExistence type="predicted"/>
<name>A0A8H7QPM9_9FUNG</name>
<dbReference type="Pfam" id="PF20597">
    <property type="entry name" value="pAdhesive_15"/>
    <property type="match status" value="1"/>
</dbReference>
<accession>A0A8H7QPM9</accession>
<sequence length="318" mass="34919">MKLFVLLPVLFALIVDALPPPDTLSTNALFYNTTWDGIIFGDFTAQANTQRFNGSLAIQGNFTASGLTVNNRHRTINCTGSIEYGLSVGGQIQAQNTVVNGAVNVSNLTSGITFTDQKCSNHTTSKHVDFNQLYAAATDLSYYLASQRPNVVIRDGGFLSDGQFDADSNQEFYIFTFNKCQKKGMCVIPDYLYSSPEHIFFGTNWTGPWNTGYPIDKRIIFNIPILTNSTFTMSTNNPAAGLEQADIVYNLYPVNSTGAYDPQGHFVWFRNTTSFIGSHVLAPKASIIENNKGGFTGQLIAAKYLSIDTVYLDDSHAV</sequence>
<dbReference type="AlphaFoldDB" id="A0A8H7QPM9"/>
<dbReference type="EMBL" id="JAEPRD010000145">
    <property type="protein sequence ID" value="KAG2196502.1"/>
    <property type="molecule type" value="Genomic_DNA"/>
</dbReference>
<dbReference type="Proteomes" id="UP000603453">
    <property type="component" value="Unassembled WGS sequence"/>
</dbReference>
<feature type="signal peptide" evidence="1">
    <location>
        <begin position="1"/>
        <end position="17"/>
    </location>
</feature>
<dbReference type="OrthoDB" id="2279095at2759"/>
<organism evidence="3 4">
    <name type="scientific">Mucor saturninus</name>
    <dbReference type="NCBI Taxonomy" id="64648"/>
    <lineage>
        <taxon>Eukaryota</taxon>
        <taxon>Fungi</taxon>
        <taxon>Fungi incertae sedis</taxon>
        <taxon>Mucoromycota</taxon>
        <taxon>Mucoromycotina</taxon>
        <taxon>Mucoromycetes</taxon>
        <taxon>Mucorales</taxon>
        <taxon>Mucorineae</taxon>
        <taxon>Mucoraceae</taxon>
        <taxon>Mucor</taxon>
    </lineage>
</organism>
<dbReference type="NCBIfam" id="TIGR04215">
    <property type="entry name" value="choice_anch_A"/>
    <property type="match status" value="1"/>
</dbReference>
<dbReference type="InterPro" id="IPR026588">
    <property type="entry name" value="Choice_anch_A"/>
</dbReference>
<feature type="domain" description="Choice-of-anchor A" evidence="2">
    <location>
        <begin position="33"/>
        <end position="304"/>
    </location>
</feature>